<evidence type="ECO:0000256" key="1">
    <source>
        <dbReference type="ARBA" id="ARBA00004127"/>
    </source>
</evidence>
<dbReference type="Pfam" id="PF03030">
    <property type="entry name" value="H_PPase"/>
    <property type="match status" value="1"/>
</dbReference>
<evidence type="ECO:0000256" key="2">
    <source>
        <dbReference type="ARBA" id="ARBA00022448"/>
    </source>
</evidence>
<keyword evidence="8 9" id="KW-0472">Membrane</keyword>
<evidence type="ECO:0000256" key="8">
    <source>
        <dbReference type="ARBA" id="ARBA00023136"/>
    </source>
</evidence>
<evidence type="ECO:0000256" key="3">
    <source>
        <dbReference type="ARBA" id="ARBA00022692"/>
    </source>
</evidence>
<keyword evidence="7" id="KW-0406">Ion transport</keyword>
<proteinExistence type="predicted"/>
<feature type="transmembrane region" description="Helical" evidence="9">
    <location>
        <begin position="69"/>
        <end position="95"/>
    </location>
</feature>
<dbReference type="GO" id="GO:0004427">
    <property type="term" value="F:inorganic diphosphate phosphatase activity"/>
    <property type="evidence" value="ECO:0007669"/>
    <property type="project" value="InterPro"/>
</dbReference>
<dbReference type="GO" id="GO:0016020">
    <property type="term" value="C:membrane"/>
    <property type="evidence" value="ECO:0007669"/>
    <property type="project" value="InterPro"/>
</dbReference>
<feature type="transmembrane region" description="Helical" evidence="9">
    <location>
        <begin position="12"/>
        <end position="30"/>
    </location>
</feature>
<protein>
    <recommendedName>
        <fullName evidence="11">Sodium-translocating pyrophosphatase</fullName>
    </recommendedName>
</protein>
<dbReference type="GO" id="GO:0009678">
    <property type="term" value="F:diphosphate hydrolysis-driven proton transmembrane transporter activity"/>
    <property type="evidence" value="ECO:0007669"/>
    <property type="project" value="InterPro"/>
</dbReference>
<evidence type="ECO:0008006" key="11">
    <source>
        <dbReference type="Google" id="ProtNLM"/>
    </source>
</evidence>
<evidence type="ECO:0000256" key="5">
    <source>
        <dbReference type="ARBA" id="ARBA00022967"/>
    </source>
</evidence>
<keyword evidence="2" id="KW-0813">Transport</keyword>
<organism evidence="10">
    <name type="scientific">marine metagenome</name>
    <dbReference type="NCBI Taxonomy" id="408172"/>
    <lineage>
        <taxon>unclassified sequences</taxon>
        <taxon>metagenomes</taxon>
        <taxon>ecological metagenomes</taxon>
    </lineage>
</organism>
<keyword evidence="3 9" id="KW-0812">Transmembrane</keyword>
<evidence type="ECO:0000256" key="4">
    <source>
        <dbReference type="ARBA" id="ARBA00022842"/>
    </source>
</evidence>
<accession>A0A383CBJ1</accession>
<dbReference type="EMBL" id="UINC01207081">
    <property type="protein sequence ID" value="SVE29025.1"/>
    <property type="molecule type" value="Genomic_DNA"/>
</dbReference>
<dbReference type="GO" id="GO:0012505">
    <property type="term" value="C:endomembrane system"/>
    <property type="evidence" value="ECO:0007669"/>
    <property type="project" value="UniProtKB-SubCell"/>
</dbReference>
<gene>
    <name evidence="10" type="ORF">METZ01_LOCUS481879</name>
</gene>
<feature type="non-terminal residue" evidence="10">
    <location>
        <position position="96"/>
    </location>
</feature>
<dbReference type="AlphaFoldDB" id="A0A383CBJ1"/>
<name>A0A383CBJ1_9ZZZZ</name>
<evidence type="ECO:0000256" key="6">
    <source>
        <dbReference type="ARBA" id="ARBA00022989"/>
    </source>
</evidence>
<evidence type="ECO:0000256" key="7">
    <source>
        <dbReference type="ARBA" id="ARBA00023065"/>
    </source>
</evidence>
<keyword evidence="4" id="KW-0460">Magnesium</keyword>
<keyword evidence="6 9" id="KW-1133">Transmembrane helix</keyword>
<comment type="subcellular location">
    <subcellularLocation>
        <location evidence="1">Endomembrane system</location>
        <topology evidence="1">Multi-pass membrane protein</topology>
    </subcellularLocation>
</comment>
<keyword evidence="5" id="KW-1278">Translocase</keyword>
<evidence type="ECO:0000313" key="10">
    <source>
        <dbReference type="EMBL" id="SVE29025.1"/>
    </source>
</evidence>
<evidence type="ECO:0000256" key="9">
    <source>
        <dbReference type="SAM" id="Phobius"/>
    </source>
</evidence>
<dbReference type="InterPro" id="IPR004131">
    <property type="entry name" value="PPase-energised_H-pump"/>
</dbReference>
<sequence length="96" mass="10793">MNPIPFSIYDLYTILFAIICGLSSIIYGFLASKSILASNQGNSKMQEIAQAIQEGANAYLNRQYLTISYVGFVIFLLIYYFFNFYVAFGFLLGAVL</sequence>
<reference evidence="10" key="1">
    <citation type="submission" date="2018-05" db="EMBL/GenBank/DDBJ databases">
        <authorList>
            <person name="Lanie J.A."/>
            <person name="Ng W.-L."/>
            <person name="Kazmierczak K.M."/>
            <person name="Andrzejewski T.M."/>
            <person name="Davidsen T.M."/>
            <person name="Wayne K.J."/>
            <person name="Tettelin H."/>
            <person name="Glass J.I."/>
            <person name="Rusch D."/>
            <person name="Podicherti R."/>
            <person name="Tsui H.-C.T."/>
            <person name="Winkler M.E."/>
        </authorList>
    </citation>
    <scope>NUCLEOTIDE SEQUENCE</scope>
</reference>